<keyword evidence="1" id="KW-0472">Membrane</keyword>
<gene>
    <name evidence="2" type="ORF">S01H1_04859</name>
</gene>
<sequence>GLNSPLPLIKAQCHYSHWQTSGIMGLLFVSIIIFGTNMVTLDMTVEPVEGAHFSDPPSATLVNSGPLWNPDYYVDTFLFIRSEDSEVESGTLQVQIEVDEDGVVYESQTLNVTHRLLPRETWTRMVHLDVREFATSTVTITLLEDDDGDGTYTVERDRWTKTVRVYPTGGSNLGADEEGDPGMFDRLPDGPFDLFRRPTDLDY</sequence>
<organism evidence="2">
    <name type="scientific">marine sediment metagenome</name>
    <dbReference type="NCBI Taxonomy" id="412755"/>
    <lineage>
        <taxon>unclassified sequences</taxon>
        <taxon>metagenomes</taxon>
        <taxon>ecological metagenomes</taxon>
    </lineage>
</organism>
<keyword evidence="1" id="KW-1133">Transmembrane helix</keyword>
<name>X0RK30_9ZZZZ</name>
<feature type="transmembrane region" description="Helical" evidence="1">
    <location>
        <begin position="20"/>
        <end position="39"/>
    </location>
</feature>
<keyword evidence="1" id="KW-0812">Transmembrane</keyword>
<proteinExistence type="predicted"/>
<dbReference type="AlphaFoldDB" id="X0RK30"/>
<protein>
    <submittedName>
        <fullName evidence="2">Uncharacterized protein</fullName>
    </submittedName>
</protein>
<reference evidence="2" key="1">
    <citation type="journal article" date="2014" name="Front. Microbiol.">
        <title>High frequency of phylogenetically diverse reductive dehalogenase-homologous genes in deep subseafloor sedimentary metagenomes.</title>
        <authorList>
            <person name="Kawai M."/>
            <person name="Futagami T."/>
            <person name="Toyoda A."/>
            <person name="Takaki Y."/>
            <person name="Nishi S."/>
            <person name="Hori S."/>
            <person name="Arai W."/>
            <person name="Tsubouchi T."/>
            <person name="Morono Y."/>
            <person name="Uchiyama I."/>
            <person name="Ito T."/>
            <person name="Fujiyama A."/>
            <person name="Inagaki F."/>
            <person name="Takami H."/>
        </authorList>
    </citation>
    <scope>NUCLEOTIDE SEQUENCE</scope>
    <source>
        <strain evidence="2">Expedition CK06-06</strain>
    </source>
</reference>
<evidence type="ECO:0000313" key="2">
    <source>
        <dbReference type="EMBL" id="GAF69148.1"/>
    </source>
</evidence>
<evidence type="ECO:0000256" key="1">
    <source>
        <dbReference type="SAM" id="Phobius"/>
    </source>
</evidence>
<dbReference type="EMBL" id="BARS01002546">
    <property type="protein sequence ID" value="GAF69148.1"/>
    <property type="molecule type" value="Genomic_DNA"/>
</dbReference>
<feature type="non-terminal residue" evidence="2">
    <location>
        <position position="1"/>
    </location>
</feature>
<comment type="caution">
    <text evidence="2">The sequence shown here is derived from an EMBL/GenBank/DDBJ whole genome shotgun (WGS) entry which is preliminary data.</text>
</comment>
<accession>X0RK30</accession>